<dbReference type="Proteomes" id="UP000784294">
    <property type="component" value="Unassembled WGS sequence"/>
</dbReference>
<gene>
    <name evidence="1" type="ORF">PXEA_LOCUS19702</name>
</gene>
<evidence type="ECO:0000313" key="2">
    <source>
        <dbReference type="Proteomes" id="UP000784294"/>
    </source>
</evidence>
<protein>
    <submittedName>
        <fullName evidence="1">Uncharacterized protein</fullName>
    </submittedName>
</protein>
<dbReference type="EMBL" id="CAAALY010079105">
    <property type="protein sequence ID" value="VEL26262.1"/>
    <property type="molecule type" value="Genomic_DNA"/>
</dbReference>
<comment type="caution">
    <text evidence="1">The sequence shown here is derived from an EMBL/GenBank/DDBJ whole genome shotgun (WGS) entry which is preliminary data.</text>
</comment>
<accession>A0A3S5AVB7</accession>
<reference evidence="1" key="1">
    <citation type="submission" date="2018-11" db="EMBL/GenBank/DDBJ databases">
        <authorList>
            <consortium name="Pathogen Informatics"/>
        </authorList>
    </citation>
    <scope>NUCLEOTIDE SEQUENCE</scope>
</reference>
<proteinExistence type="predicted"/>
<dbReference type="AlphaFoldDB" id="A0A3S5AVB7"/>
<name>A0A3S5AVB7_9PLAT</name>
<sequence length="114" mass="12184">MAKETLPNALFLPDVRLLYIPSKNPFVNSFDVETGDFSRLGVGVANRSSGGWGSACGGSSRLFCMANAVCASISLSLSQEATEHFAAPVLNDEGFEPGMRVIRYNHSPALTTRS</sequence>
<keyword evidence="2" id="KW-1185">Reference proteome</keyword>
<evidence type="ECO:0000313" key="1">
    <source>
        <dbReference type="EMBL" id="VEL26262.1"/>
    </source>
</evidence>
<organism evidence="1 2">
    <name type="scientific">Protopolystoma xenopodis</name>
    <dbReference type="NCBI Taxonomy" id="117903"/>
    <lineage>
        <taxon>Eukaryota</taxon>
        <taxon>Metazoa</taxon>
        <taxon>Spiralia</taxon>
        <taxon>Lophotrochozoa</taxon>
        <taxon>Platyhelminthes</taxon>
        <taxon>Monogenea</taxon>
        <taxon>Polyopisthocotylea</taxon>
        <taxon>Polystomatidea</taxon>
        <taxon>Polystomatidae</taxon>
        <taxon>Protopolystoma</taxon>
    </lineage>
</organism>